<dbReference type="KEGG" id="gsn:YC6258_00161"/>
<dbReference type="SUPFAM" id="SSF55021">
    <property type="entry name" value="ACT-like"/>
    <property type="match status" value="1"/>
</dbReference>
<feature type="domain" description="TGS" evidence="8">
    <location>
        <begin position="387"/>
        <end position="448"/>
    </location>
</feature>
<dbReference type="SUPFAM" id="SSF81301">
    <property type="entry name" value="Nucleotidyltransferase"/>
    <property type="match status" value="1"/>
</dbReference>
<evidence type="ECO:0000256" key="2">
    <source>
        <dbReference type="ARBA" id="ARBA00024329"/>
    </source>
</evidence>
<feature type="domain" description="HD" evidence="7">
    <location>
        <begin position="45"/>
        <end position="144"/>
    </location>
</feature>
<dbReference type="InterPro" id="IPR043519">
    <property type="entry name" value="NT_sf"/>
</dbReference>
<evidence type="ECO:0000256" key="5">
    <source>
        <dbReference type="RuleBase" id="RU003847"/>
    </source>
</evidence>
<dbReference type="InterPro" id="IPR007685">
    <property type="entry name" value="RelA_SpoT"/>
</dbReference>
<evidence type="ECO:0000259" key="6">
    <source>
        <dbReference type="PROSITE" id="PS51671"/>
    </source>
</evidence>
<keyword evidence="10" id="KW-1185">Reference proteome</keyword>
<dbReference type="InterPro" id="IPR012675">
    <property type="entry name" value="Beta-grasp_dom_sf"/>
</dbReference>
<dbReference type="AlphaFoldDB" id="A0A0C5VFR4"/>
<dbReference type="GO" id="GO:0015949">
    <property type="term" value="P:nucleobase-containing small molecule interconversion"/>
    <property type="evidence" value="ECO:0007669"/>
    <property type="project" value="UniProtKB-ARBA"/>
</dbReference>
<evidence type="ECO:0000259" key="8">
    <source>
        <dbReference type="PROSITE" id="PS51880"/>
    </source>
</evidence>
<keyword evidence="1 9" id="KW-0378">Hydrolase</keyword>
<keyword evidence="9" id="KW-0808">Transferase</keyword>
<dbReference type="Pfam" id="PF13328">
    <property type="entry name" value="HD_4"/>
    <property type="match status" value="1"/>
</dbReference>
<dbReference type="STRING" id="1445510.YC6258_00161"/>
<dbReference type="Pfam" id="PF13291">
    <property type="entry name" value="ACT_4"/>
    <property type="match status" value="1"/>
</dbReference>
<dbReference type="InterPro" id="IPR012676">
    <property type="entry name" value="TGS-like"/>
</dbReference>
<dbReference type="InterPro" id="IPR006674">
    <property type="entry name" value="HD_domain"/>
</dbReference>
<dbReference type="PROSITE" id="PS51880">
    <property type="entry name" value="TGS"/>
    <property type="match status" value="1"/>
</dbReference>
<evidence type="ECO:0000313" key="10">
    <source>
        <dbReference type="Proteomes" id="UP000032266"/>
    </source>
</evidence>
<dbReference type="RefSeq" id="WP_044615342.1">
    <property type="nucleotide sequence ID" value="NZ_CP007142.1"/>
</dbReference>
<dbReference type="Pfam" id="PF02824">
    <property type="entry name" value="TGS"/>
    <property type="match status" value="1"/>
</dbReference>
<dbReference type="GO" id="GO:0015970">
    <property type="term" value="P:guanosine tetraphosphate biosynthetic process"/>
    <property type="evidence" value="ECO:0007669"/>
    <property type="project" value="UniProtKB-UniPathway"/>
</dbReference>
<proteinExistence type="inferred from homology"/>
<comment type="pathway">
    <text evidence="2">Purine metabolism; ppGpp biosynthesis; ppGpp from GDP: step 1/1.</text>
</comment>
<dbReference type="FunFam" id="1.10.3210.10:FF:000001">
    <property type="entry name" value="GTP pyrophosphokinase RelA"/>
    <property type="match status" value="1"/>
</dbReference>
<dbReference type="GO" id="GO:0008893">
    <property type="term" value="F:guanosine-3',5'-bis(diphosphate) 3'-diphosphatase activity"/>
    <property type="evidence" value="ECO:0007669"/>
    <property type="project" value="UniProtKB-EC"/>
</dbReference>
<dbReference type="CDD" id="cd00077">
    <property type="entry name" value="HDc"/>
    <property type="match status" value="1"/>
</dbReference>
<dbReference type="SMART" id="SM00954">
    <property type="entry name" value="RelA_SpoT"/>
    <property type="match status" value="1"/>
</dbReference>
<dbReference type="GO" id="GO:0042594">
    <property type="term" value="P:response to starvation"/>
    <property type="evidence" value="ECO:0007669"/>
    <property type="project" value="TreeGrafter"/>
</dbReference>
<dbReference type="InterPro" id="IPR045865">
    <property type="entry name" value="ACT-like_dom_sf"/>
</dbReference>
<dbReference type="CDD" id="cd05399">
    <property type="entry name" value="NT_Rel-Spo_like"/>
    <property type="match status" value="1"/>
</dbReference>
<dbReference type="PANTHER" id="PTHR21262">
    <property type="entry name" value="GUANOSINE-3',5'-BIS DIPHOSPHATE 3'-PYROPHOSPHOHYDROLASE"/>
    <property type="match status" value="1"/>
</dbReference>
<dbReference type="FunFam" id="3.10.20.30:FF:000002">
    <property type="entry name" value="GTP pyrophosphokinase (RelA/SpoT)"/>
    <property type="match status" value="1"/>
</dbReference>
<dbReference type="Gene3D" id="1.10.3210.10">
    <property type="entry name" value="Hypothetical protein af1432"/>
    <property type="match status" value="1"/>
</dbReference>
<dbReference type="PATRIC" id="fig|1445510.3.peg.156"/>
<dbReference type="Proteomes" id="UP000032266">
    <property type="component" value="Chromosome"/>
</dbReference>
<dbReference type="FunFam" id="3.30.460.10:FF:000001">
    <property type="entry name" value="GTP pyrophosphokinase RelA"/>
    <property type="match status" value="1"/>
</dbReference>
<dbReference type="GO" id="GO:0005886">
    <property type="term" value="C:plasma membrane"/>
    <property type="evidence" value="ECO:0007669"/>
    <property type="project" value="TreeGrafter"/>
</dbReference>
<dbReference type="EMBL" id="CP007142">
    <property type="protein sequence ID" value="AJQ92213.1"/>
    <property type="molecule type" value="Genomic_DNA"/>
</dbReference>
<dbReference type="CDD" id="cd04876">
    <property type="entry name" value="ACT_RelA-SpoT"/>
    <property type="match status" value="1"/>
</dbReference>
<dbReference type="CDD" id="cd01668">
    <property type="entry name" value="TGS_RSH"/>
    <property type="match status" value="1"/>
</dbReference>
<dbReference type="Gene3D" id="3.10.20.30">
    <property type="match status" value="1"/>
</dbReference>
<organism evidence="9 10">
    <name type="scientific">Gynuella sunshinyii YC6258</name>
    <dbReference type="NCBI Taxonomy" id="1445510"/>
    <lineage>
        <taxon>Bacteria</taxon>
        <taxon>Pseudomonadati</taxon>
        <taxon>Pseudomonadota</taxon>
        <taxon>Gammaproteobacteria</taxon>
        <taxon>Oceanospirillales</taxon>
        <taxon>Saccharospirillaceae</taxon>
        <taxon>Gynuella</taxon>
    </lineage>
</organism>
<gene>
    <name evidence="9" type="ORF">YC6258_00161</name>
</gene>
<comment type="function">
    <text evidence="5">In eubacteria ppGpp (guanosine 3'-diphosphate 5'-diphosphate) is a mediator of the stringent response that coordinates a variety of cellular activities in response to changes in nutritional abundance.</text>
</comment>
<dbReference type="UniPathway" id="UPA00908">
    <property type="reaction ID" value="UER00886"/>
</dbReference>
<evidence type="ECO:0000259" key="7">
    <source>
        <dbReference type="PROSITE" id="PS51831"/>
    </source>
</evidence>
<dbReference type="InterPro" id="IPR003607">
    <property type="entry name" value="HD/PDEase_dom"/>
</dbReference>
<reference evidence="9 10" key="1">
    <citation type="submission" date="2014-01" db="EMBL/GenBank/DDBJ databases">
        <title>Full genme sequencing of cellulolytic bacterium Gynuella sunshinyii YC6258T gen. nov., sp. nov.</title>
        <authorList>
            <person name="Khan H."/>
            <person name="Chung E.J."/>
            <person name="Chung Y.R."/>
        </authorList>
    </citation>
    <scope>NUCLEOTIDE SEQUENCE [LARGE SCALE GENOMIC DNA]</scope>
    <source>
        <strain evidence="9 10">YC6258</strain>
    </source>
</reference>
<dbReference type="HOGENOM" id="CLU_012300_3_0_6"/>
<sequence>MQTIDSLAEKLSSYLPPDQVSLVRRAYFFAEQAHDGQHRRSGEPYVTHPLAVADILSSLKMDHQSLMAAMLHDVIEDTQVTKEALSTQFGPEVGELVDGVSKLTHLEFETKKEEQAENFQKMALAMAKDIRVILVKLGDRLHNMRTLGHMPAVKKRRIARETLDIYAPIALRLGLNDLRVELEDLCFRFIYPMRSTRIENAVKKISGNRREVVSKIQQALSDHLAQENLPGKVIGREKHLLSIYEKMRVQGKSFSELMDVYAFRIITDKVDTCYRILGAVHNFYKPIPGRFKDYIAIPKANGYQSLHTTLLGLNGVPIEIQIRTDDMEAMANNGIAAHWLYKSGEENTFNLSQSRARAWVKGLLEMQHQAGNPLEFIENVKIDLFPDEVYVFTPKGKIMELPKGATAVDFAYAVHTDIGNCCVGCLVNKKIAPLSQPLESGDSIKIITASNAHPDASWLNFVVTGKARSSIRHYLKHQRRSESINLGQQLLSKALMAINMSIDTLDPDKLQQVLQESNLNTFEDLLEDIGLGNRLAFLIARKLSTEAKVKLSNADLSDSMMITGKEGMALRYAKCCRPIPGDPIIGLITAGKGMVVHIESCNNITDARNDYDRIVPMRWDKEMHSEFIVELRVELKNQRGVIAHLATAVASTDASIEAINIIEKDVTTGQVNISVGVTGRIHLSKVMRRIRVLRDVIKVQRIKN</sequence>
<dbReference type="InterPro" id="IPR045600">
    <property type="entry name" value="RelA/SpoT_AH_RIS"/>
</dbReference>
<dbReference type="Gene3D" id="3.30.70.260">
    <property type="match status" value="1"/>
</dbReference>
<dbReference type="SUPFAM" id="SSF81271">
    <property type="entry name" value="TGS-like"/>
    <property type="match status" value="1"/>
</dbReference>
<evidence type="ECO:0000256" key="3">
    <source>
        <dbReference type="ARBA" id="ARBA00024387"/>
    </source>
</evidence>
<dbReference type="InterPro" id="IPR004095">
    <property type="entry name" value="TGS"/>
</dbReference>
<dbReference type="Gene3D" id="3.30.460.10">
    <property type="entry name" value="Beta Polymerase, domain 2"/>
    <property type="match status" value="1"/>
</dbReference>
<evidence type="ECO:0000256" key="1">
    <source>
        <dbReference type="ARBA" id="ARBA00022801"/>
    </source>
</evidence>
<dbReference type="PANTHER" id="PTHR21262:SF36">
    <property type="entry name" value="BIFUNCTIONAL (P)PPGPP SYNTHASE_HYDROLASE SPOT"/>
    <property type="match status" value="1"/>
</dbReference>
<dbReference type="EC" id="3.1.7.2" evidence="3"/>
<dbReference type="OrthoDB" id="9805041at2"/>
<dbReference type="InterPro" id="IPR002912">
    <property type="entry name" value="ACT_dom"/>
</dbReference>
<dbReference type="SMART" id="SM00471">
    <property type="entry name" value="HDc"/>
    <property type="match status" value="1"/>
</dbReference>
<dbReference type="Pfam" id="PF19296">
    <property type="entry name" value="RelA_AH_RIS"/>
    <property type="match status" value="1"/>
</dbReference>
<dbReference type="SUPFAM" id="SSF109604">
    <property type="entry name" value="HD-domain/PDEase-like"/>
    <property type="match status" value="1"/>
</dbReference>
<dbReference type="InterPro" id="IPR004811">
    <property type="entry name" value="RelA/Spo_fam"/>
</dbReference>
<comment type="similarity">
    <text evidence="5">Belongs to the relA/spoT family.</text>
</comment>
<dbReference type="GO" id="GO:0008728">
    <property type="term" value="F:GTP diphosphokinase activity"/>
    <property type="evidence" value="ECO:0007669"/>
    <property type="project" value="TreeGrafter"/>
</dbReference>
<feature type="domain" description="ACT" evidence="6">
    <location>
        <begin position="630"/>
        <end position="704"/>
    </location>
</feature>
<accession>A0A0C5VFR4</accession>
<dbReference type="NCBIfam" id="TIGR00691">
    <property type="entry name" value="spoT_relA"/>
    <property type="match status" value="1"/>
</dbReference>
<dbReference type="PROSITE" id="PS51671">
    <property type="entry name" value="ACT"/>
    <property type="match status" value="1"/>
</dbReference>
<name>A0A0C5VFR4_9GAMM</name>
<evidence type="ECO:0000256" key="4">
    <source>
        <dbReference type="ARBA" id="ARBA00047968"/>
    </source>
</evidence>
<dbReference type="InterPro" id="IPR033655">
    <property type="entry name" value="TGS_RelA/SpoT"/>
</dbReference>
<protein>
    <recommendedName>
        <fullName evidence="3">guanosine-3',5'-bis(diphosphate) 3'-diphosphatase</fullName>
        <ecNumber evidence="3">3.1.7.2</ecNumber>
    </recommendedName>
</protein>
<comment type="catalytic activity">
    <reaction evidence="4">
        <text>guanosine 3',5'-bis(diphosphate) + H2O = GDP + diphosphate + H(+)</text>
        <dbReference type="Rhea" id="RHEA:14253"/>
        <dbReference type="ChEBI" id="CHEBI:15377"/>
        <dbReference type="ChEBI" id="CHEBI:15378"/>
        <dbReference type="ChEBI" id="CHEBI:33019"/>
        <dbReference type="ChEBI" id="CHEBI:58189"/>
        <dbReference type="ChEBI" id="CHEBI:77828"/>
        <dbReference type="EC" id="3.1.7.2"/>
    </reaction>
</comment>
<dbReference type="PROSITE" id="PS51831">
    <property type="entry name" value="HD"/>
    <property type="match status" value="1"/>
</dbReference>
<dbReference type="Pfam" id="PF04607">
    <property type="entry name" value="RelA_SpoT"/>
    <property type="match status" value="1"/>
</dbReference>
<evidence type="ECO:0000313" key="9">
    <source>
        <dbReference type="EMBL" id="AJQ92213.1"/>
    </source>
</evidence>